<evidence type="ECO:0000256" key="8">
    <source>
        <dbReference type="ARBA" id="ARBA00022827"/>
    </source>
</evidence>
<dbReference type="PANTHER" id="PTHR46056:SF4">
    <property type="entry name" value="LONG-CHAIN-ALCOHOL OXIDASE FAO4A"/>
    <property type="match status" value="1"/>
</dbReference>
<feature type="domain" description="Glucose-methanol-choline oxidoreductase N-terminal" evidence="15">
    <location>
        <begin position="316"/>
        <end position="534"/>
    </location>
</feature>
<dbReference type="SUPFAM" id="SSF51905">
    <property type="entry name" value="FAD/NAD(P)-binding domain"/>
    <property type="match status" value="1"/>
</dbReference>
<dbReference type="KEGG" id="pda:103718770"/>
<evidence type="ECO:0000256" key="6">
    <source>
        <dbReference type="ARBA" id="ARBA00022630"/>
    </source>
</evidence>
<evidence type="ECO:0000256" key="14">
    <source>
        <dbReference type="PIRSR" id="PIRSR028937-2"/>
    </source>
</evidence>
<dbReference type="Proteomes" id="UP000228380">
    <property type="component" value="Unplaced"/>
</dbReference>
<evidence type="ECO:0000256" key="2">
    <source>
        <dbReference type="ARBA" id="ARBA00003842"/>
    </source>
</evidence>
<dbReference type="PIRSF" id="PIRSF028937">
    <property type="entry name" value="Lg_Ch_AO"/>
    <property type="match status" value="1"/>
</dbReference>
<gene>
    <name evidence="18" type="primary">LOC103718770</name>
</gene>
<dbReference type="Gene3D" id="3.50.50.60">
    <property type="entry name" value="FAD/NAD(P)-binding domain"/>
    <property type="match status" value="2"/>
</dbReference>
<reference evidence="18" key="1">
    <citation type="submission" date="2025-08" db="UniProtKB">
        <authorList>
            <consortium name="RefSeq"/>
        </authorList>
    </citation>
    <scope>IDENTIFICATION</scope>
    <source>
        <tissue evidence="18">Young leaves</tissue>
    </source>
</reference>
<evidence type="ECO:0000256" key="3">
    <source>
        <dbReference type="ARBA" id="ARBA00004370"/>
    </source>
</evidence>
<evidence type="ECO:0000259" key="15">
    <source>
        <dbReference type="Pfam" id="PF00732"/>
    </source>
</evidence>
<dbReference type="AlphaFoldDB" id="A0A8B7CTB5"/>
<name>A0A8B7CTB5_PHODC</name>
<dbReference type="GeneID" id="103718770"/>
<dbReference type="InterPro" id="IPR007867">
    <property type="entry name" value="GMC_OxRtase_C"/>
</dbReference>
<evidence type="ECO:0000256" key="10">
    <source>
        <dbReference type="ARBA" id="ARBA00023002"/>
    </source>
</evidence>
<evidence type="ECO:0000256" key="7">
    <source>
        <dbReference type="ARBA" id="ARBA00022692"/>
    </source>
</evidence>
<keyword evidence="11 12" id="KW-0472">Membrane</keyword>
<evidence type="ECO:0000256" key="12">
    <source>
        <dbReference type="PIRNR" id="PIRNR028937"/>
    </source>
</evidence>
<keyword evidence="8 14" id="KW-0274">FAD</keyword>
<organism evidence="17 18">
    <name type="scientific">Phoenix dactylifera</name>
    <name type="common">Date palm</name>
    <dbReference type="NCBI Taxonomy" id="42345"/>
    <lineage>
        <taxon>Eukaryota</taxon>
        <taxon>Viridiplantae</taxon>
        <taxon>Streptophyta</taxon>
        <taxon>Embryophyta</taxon>
        <taxon>Tracheophyta</taxon>
        <taxon>Spermatophyta</taxon>
        <taxon>Magnoliopsida</taxon>
        <taxon>Liliopsida</taxon>
        <taxon>Arecaceae</taxon>
        <taxon>Coryphoideae</taxon>
        <taxon>Phoeniceae</taxon>
        <taxon>Phoenix</taxon>
    </lineage>
</organism>
<comment type="catalytic activity">
    <reaction evidence="1 12">
        <text>a long-chain primary fatty alcohol + O2 = a long-chain fatty aldehyde + H2O2</text>
        <dbReference type="Rhea" id="RHEA:22756"/>
        <dbReference type="ChEBI" id="CHEBI:15379"/>
        <dbReference type="ChEBI" id="CHEBI:16240"/>
        <dbReference type="ChEBI" id="CHEBI:17176"/>
        <dbReference type="ChEBI" id="CHEBI:77396"/>
        <dbReference type="EC" id="1.1.3.20"/>
    </reaction>
</comment>
<evidence type="ECO:0000313" key="17">
    <source>
        <dbReference type="Proteomes" id="UP000228380"/>
    </source>
</evidence>
<dbReference type="EC" id="1.1.3.20" evidence="5 12"/>
<dbReference type="GO" id="GO:0046577">
    <property type="term" value="F:long-chain-alcohol oxidase activity"/>
    <property type="evidence" value="ECO:0007669"/>
    <property type="project" value="UniProtKB-EC"/>
</dbReference>
<dbReference type="Pfam" id="PF00732">
    <property type="entry name" value="GMC_oxred_N"/>
    <property type="match status" value="1"/>
</dbReference>
<keyword evidence="17" id="KW-1185">Reference proteome</keyword>
<feature type="domain" description="Glucose-methanol-choline oxidoreductase C-terminal" evidence="16">
    <location>
        <begin position="635"/>
        <end position="762"/>
    </location>
</feature>
<evidence type="ECO:0000256" key="4">
    <source>
        <dbReference type="ARBA" id="ARBA00010790"/>
    </source>
</evidence>
<evidence type="ECO:0000259" key="16">
    <source>
        <dbReference type="Pfam" id="PF05199"/>
    </source>
</evidence>
<evidence type="ECO:0000256" key="5">
    <source>
        <dbReference type="ARBA" id="ARBA00013125"/>
    </source>
</evidence>
<dbReference type="InterPro" id="IPR036188">
    <property type="entry name" value="FAD/NAD-bd_sf"/>
</dbReference>
<keyword evidence="7" id="KW-0812">Transmembrane</keyword>
<keyword evidence="6" id="KW-0285">Flavoprotein</keyword>
<evidence type="ECO:0000256" key="11">
    <source>
        <dbReference type="ARBA" id="ARBA00023136"/>
    </source>
</evidence>
<dbReference type="InterPro" id="IPR000172">
    <property type="entry name" value="GMC_OxRdtase_N"/>
</dbReference>
<comment type="similarity">
    <text evidence="4 12">Belongs to the GMC oxidoreductase family.</text>
</comment>
<keyword evidence="9" id="KW-1133">Transmembrane helix</keyword>
<comment type="subcellular location">
    <subcellularLocation>
        <location evidence="3 12">Membrane</location>
    </subcellularLocation>
</comment>
<dbReference type="RefSeq" id="XP_008805948.2">
    <property type="nucleotide sequence ID" value="XM_008807726.4"/>
</dbReference>
<evidence type="ECO:0000256" key="9">
    <source>
        <dbReference type="ARBA" id="ARBA00022989"/>
    </source>
</evidence>
<dbReference type="PANTHER" id="PTHR46056">
    <property type="entry name" value="LONG-CHAIN-ALCOHOL OXIDASE"/>
    <property type="match status" value="1"/>
</dbReference>
<dbReference type="OrthoDB" id="269227at2759"/>
<protein>
    <recommendedName>
        <fullName evidence="5 12">Long-chain-alcohol oxidase</fullName>
        <ecNumber evidence="5 12">1.1.3.20</ecNumber>
    </recommendedName>
</protein>
<feature type="active site" description="Proton acceptor" evidence="13">
    <location>
        <position position="710"/>
    </location>
</feature>
<dbReference type="Pfam" id="PF05199">
    <property type="entry name" value="GMC_oxred_C"/>
    <property type="match status" value="1"/>
</dbReference>
<dbReference type="InterPro" id="IPR012400">
    <property type="entry name" value="Long_Oxdase"/>
</dbReference>
<evidence type="ECO:0000256" key="1">
    <source>
        <dbReference type="ARBA" id="ARBA00000920"/>
    </source>
</evidence>
<feature type="binding site" evidence="14">
    <location>
        <begin position="268"/>
        <end position="283"/>
    </location>
    <ligand>
        <name>FAD</name>
        <dbReference type="ChEBI" id="CHEBI:57692"/>
    </ligand>
</feature>
<dbReference type="GO" id="GO:0016020">
    <property type="term" value="C:membrane"/>
    <property type="evidence" value="ECO:0007669"/>
    <property type="project" value="UniProtKB-SubCell"/>
</dbReference>
<comment type="function">
    <text evidence="2 12">Long-chain fatty alcohol oxidase involved in the omega-oxidation pathway of lipid degradation.</text>
</comment>
<keyword evidence="10 12" id="KW-0560">Oxidoreductase</keyword>
<proteinExistence type="inferred from homology"/>
<evidence type="ECO:0000313" key="18">
    <source>
        <dbReference type="RefSeq" id="XP_008805948.2"/>
    </source>
</evidence>
<evidence type="ECO:0000256" key="13">
    <source>
        <dbReference type="PIRSR" id="PIRSR028937-1"/>
    </source>
</evidence>
<dbReference type="GO" id="GO:0050660">
    <property type="term" value="F:flavin adenine dinucleotide binding"/>
    <property type="evidence" value="ECO:0007669"/>
    <property type="project" value="InterPro"/>
</dbReference>
<accession>A0A8B7CTB5</accession>
<sequence length="793" mass="86604">MDSSHELNFVKSPVIAKKALLETSVDLEALNCYSESIGGEPHRRPPPGNGLTAREMDSLTAISDTFLPSIDLPGARNESIRAFYLASASMIGTPQIVGGYVSRRLRHALLGLLRLSLWLLSTWYGTFIFCGTRCVSCRFPFFHKFSDIDPTRREEILSSWSSSPIYLYRKLFRAMKFLIPFFYFTQVNDKYENPTWRALEYCGPDPAFADQVKASVDQCSEDDRFGPLHRALVHMGSPGAALSRAGLSLATRPFPGGRRKKPLRTILCDAVVVGSGSGGGVVAGFLARAGYKVVVLEKGGYHARSNLSLCEGPTLDLMYEGGGLLSTTDTGVVVLSGATVGGGSAINWAAALRTPDHVAAEWRRDHGLQLFGSDAYAEALDAVCERMGVQSDVHEMKESLNNAALRRGCLELGYPVSNISRNAPPDHHCGWCCFGCKDGRKKATSETWLVDMAESRNGVILPGCRAVRVLHRDRGRRRRKVATGVLFETESGETCIVESKVTVVACGALNTPVLLKRSGLRNPNIGKHLHLHPVVMVWGHFPESGSRRPDYKEEEKRSYEGDIMTAMSTVAANWGTTGYGVVIQTPALHPGMFSVVTPWTSGADFKDRMTRFARTAHVFALVRDRGSGTVDGEGNISYRMEKGDEESLKNGVEKMLRIMAAAGAEEVGTQHCKGERFEVKRASAREWDSFVKEASRRGVGSLTTPVCSAHQMGSCRMGVEASTSAVDEGGETWEVEGLFVADTSVFPTALGVNPMVTVQAIAYCTARSIVQVLRRKMMQENRNQSHGTFSGST</sequence>